<keyword evidence="2" id="KW-1185">Reference proteome</keyword>
<organism evidence="1 2">
    <name type="scientific">Sphingobacterium griseoflavum</name>
    <dbReference type="NCBI Taxonomy" id="1474952"/>
    <lineage>
        <taxon>Bacteria</taxon>
        <taxon>Pseudomonadati</taxon>
        <taxon>Bacteroidota</taxon>
        <taxon>Sphingobacteriia</taxon>
        <taxon>Sphingobacteriales</taxon>
        <taxon>Sphingobacteriaceae</taxon>
        <taxon>Sphingobacterium</taxon>
    </lineage>
</organism>
<evidence type="ECO:0000313" key="1">
    <source>
        <dbReference type="EMBL" id="GHE30993.1"/>
    </source>
</evidence>
<comment type="caution">
    <text evidence="1">The sequence shown here is derived from an EMBL/GenBank/DDBJ whole genome shotgun (WGS) entry which is preliminary data.</text>
</comment>
<accession>A0ABQ3HWD3</accession>
<protein>
    <submittedName>
        <fullName evidence="1">Uncharacterized protein</fullName>
    </submittedName>
</protein>
<name>A0ABQ3HWD3_9SPHI</name>
<sequence>MMQFVRLNYKVLRELKSKGYNALRSCSDAHSVDPSWVPDEIHIDFRSYAYVKTEVNQFLVIENVLQHVAEVDLSGMVFLER</sequence>
<proteinExistence type="predicted"/>
<reference evidence="2" key="1">
    <citation type="journal article" date="2019" name="Int. J. Syst. Evol. Microbiol.">
        <title>The Global Catalogue of Microorganisms (GCM) 10K type strain sequencing project: providing services to taxonomists for standard genome sequencing and annotation.</title>
        <authorList>
            <consortium name="The Broad Institute Genomics Platform"/>
            <consortium name="The Broad Institute Genome Sequencing Center for Infectious Disease"/>
            <person name="Wu L."/>
            <person name="Ma J."/>
        </authorList>
    </citation>
    <scope>NUCLEOTIDE SEQUENCE [LARGE SCALE GENOMIC DNA]</scope>
    <source>
        <strain evidence="2">CGMCC 1.12966</strain>
    </source>
</reference>
<dbReference type="EMBL" id="BNAF01000004">
    <property type="protein sequence ID" value="GHE30993.1"/>
    <property type="molecule type" value="Genomic_DNA"/>
</dbReference>
<dbReference type="RefSeq" id="WP_189625786.1">
    <property type="nucleotide sequence ID" value="NZ_BNAF01000004.1"/>
</dbReference>
<evidence type="ECO:0000313" key="2">
    <source>
        <dbReference type="Proteomes" id="UP000620550"/>
    </source>
</evidence>
<dbReference type="Proteomes" id="UP000620550">
    <property type="component" value="Unassembled WGS sequence"/>
</dbReference>
<gene>
    <name evidence="1" type="ORF">GCM10017764_12530</name>
</gene>